<dbReference type="Gene3D" id="3.20.20.140">
    <property type="entry name" value="Metal-dependent hydrolases"/>
    <property type="match status" value="1"/>
</dbReference>
<dbReference type="AlphaFoldDB" id="A0A9W9N7F8"/>
<dbReference type="EMBL" id="JAPQKQ010000001">
    <property type="protein sequence ID" value="KAJ5214606.1"/>
    <property type="molecule type" value="Genomic_DNA"/>
</dbReference>
<sequence>MRRAFHSLSKGTPGGAEVLRLDHLVGSIVLGKRADLVIFRCDDIITMPVHVPVATVDSHTSNANRHSDRQREDCEEGWLSCWSRLAVSAVCSGSKSERIKAQAAKVDLTAARAKWWEVFSRPL</sequence>
<dbReference type="Gene3D" id="2.30.40.10">
    <property type="entry name" value="Urease, subunit C, domain 1"/>
    <property type="match status" value="1"/>
</dbReference>
<accession>A0A9W9N7F8</accession>
<evidence type="ECO:0000313" key="2">
    <source>
        <dbReference type="Proteomes" id="UP001150942"/>
    </source>
</evidence>
<reference evidence="1" key="1">
    <citation type="submission" date="2022-11" db="EMBL/GenBank/DDBJ databases">
        <authorList>
            <person name="Petersen C."/>
        </authorList>
    </citation>
    <scope>NUCLEOTIDE SEQUENCE</scope>
    <source>
        <strain evidence="1">IBT 20477</strain>
    </source>
</reference>
<reference evidence="1" key="2">
    <citation type="journal article" date="2023" name="IMA Fungus">
        <title>Comparative genomic study of the Penicillium genus elucidates a diverse pangenome and 15 lateral gene transfer events.</title>
        <authorList>
            <person name="Petersen C."/>
            <person name="Sorensen T."/>
            <person name="Nielsen M.R."/>
            <person name="Sondergaard T.E."/>
            <person name="Sorensen J.L."/>
            <person name="Fitzpatrick D.A."/>
            <person name="Frisvad J.C."/>
            <person name="Nielsen K.L."/>
        </authorList>
    </citation>
    <scope>NUCLEOTIDE SEQUENCE</scope>
    <source>
        <strain evidence="1">IBT 20477</strain>
    </source>
</reference>
<dbReference type="InterPro" id="IPR011059">
    <property type="entry name" value="Metal-dep_hydrolase_composite"/>
</dbReference>
<proteinExistence type="predicted"/>
<dbReference type="GO" id="GO:0016810">
    <property type="term" value="F:hydrolase activity, acting on carbon-nitrogen (but not peptide) bonds"/>
    <property type="evidence" value="ECO:0007669"/>
    <property type="project" value="InterPro"/>
</dbReference>
<comment type="caution">
    <text evidence="1">The sequence shown here is derived from an EMBL/GenBank/DDBJ whole genome shotgun (WGS) entry which is preliminary data.</text>
</comment>
<evidence type="ECO:0000313" key="1">
    <source>
        <dbReference type="EMBL" id="KAJ5214606.1"/>
    </source>
</evidence>
<keyword evidence="2" id="KW-1185">Reference proteome</keyword>
<protein>
    <recommendedName>
        <fullName evidence="3">Amidohydrolase-related domain-containing protein</fullName>
    </recommendedName>
</protein>
<organism evidence="1 2">
    <name type="scientific">Penicillium cf. viridicatum</name>
    <dbReference type="NCBI Taxonomy" id="2972119"/>
    <lineage>
        <taxon>Eukaryota</taxon>
        <taxon>Fungi</taxon>
        <taxon>Dikarya</taxon>
        <taxon>Ascomycota</taxon>
        <taxon>Pezizomycotina</taxon>
        <taxon>Eurotiomycetes</taxon>
        <taxon>Eurotiomycetidae</taxon>
        <taxon>Eurotiales</taxon>
        <taxon>Aspergillaceae</taxon>
        <taxon>Penicillium</taxon>
    </lineage>
</organism>
<dbReference type="SUPFAM" id="SSF51338">
    <property type="entry name" value="Composite domain of metallo-dependent hydrolases"/>
    <property type="match status" value="1"/>
</dbReference>
<name>A0A9W9N7F8_9EURO</name>
<dbReference type="Proteomes" id="UP001150942">
    <property type="component" value="Unassembled WGS sequence"/>
</dbReference>
<gene>
    <name evidence="1" type="ORF">N7449_001775</name>
</gene>
<evidence type="ECO:0008006" key="3">
    <source>
        <dbReference type="Google" id="ProtNLM"/>
    </source>
</evidence>
<dbReference type="OrthoDB" id="194468at2759"/>